<reference evidence="3" key="1">
    <citation type="journal article" date="2019" name="Int. J. Syst. Evol. Microbiol.">
        <title>The Global Catalogue of Microorganisms (GCM) 10K type strain sequencing project: providing services to taxonomists for standard genome sequencing and annotation.</title>
        <authorList>
            <consortium name="The Broad Institute Genomics Platform"/>
            <consortium name="The Broad Institute Genome Sequencing Center for Infectious Disease"/>
            <person name="Wu L."/>
            <person name="Ma J."/>
        </authorList>
    </citation>
    <scope>NUCLEOTIDE SEQUENCE [LARGE SCALE GENOMIC DNA]</scope>
    <source>
        <strain evidence="3">JCM 15672</strain>
    </source>
</reference>
<keyword evidence="1" id="KW-0472">Membrane</keyword>
<organism evidence="2 3">
    <name type="scientific">Agromyces tropicus</name>
    <dbReference type="NCBI Taxonomy" id="555371"/>
    <lineage>
        <taxon>Bacteria</taxon>
        <taxon>Bacillati</taxon>
        <taxon>Actinomycetota</taxon>
        <taxon>Actinomycetes</taxon>
        <taxon>Micrococcales</taxon>
        <taxon>Microbacteriaceae</taxon>
        <taxon>Agromyces</taxon>
    </lineage>
</organism>
<feature type="transmembrane region" description="Helical" evidence="1">
    <location>
        <begin position="34"/>
        <end position="56"/>
    </location>
</feature>
<keyword evidence="3" id="KW-1185">Reference proteome</keyword>
<dbReference type="Pfam" id="PF10066">
    <property type="entry name" value="DUF2304"/>
    <property type="match status" value="1"/>
</dbReference>
<dbReference type="Proteomes" id="UP001501196">
    <property type="component" value="Unassembled WGS sequence"/>
</dbReference>
<feature type="transmembrane region" description="Helical" evidence="1">
    <location>
        <begin position="6"/>
        <end position="22"/>
    </location>
</feature>
<accession>A0ABP5G950</accession>
<sequence>MLIVFQIVVAIAVLVAIAFMLRGGGARHQAIRRIIFLAFILIVASSVFFPQFWTWLANLVGIGRGADLITYLLVLTFLGYVATTHRRFRSIENDVTELARQMALDRAVSPDASDAPTRRD</sequence>
<keyword evidence="1" id="KW-1133">Transmembrane helix</keyword>
<dbReference type="EMBL" id="BAAAPW010000004">
    <property type="protein sequence ID" value="GAA2040776.1"/>
    <property type="molecule type" value="Genomic_DNA"/>
</dbReference>
<evidence type="ECO:0000313" key="3">
    <source>
        <dbReference type="Proteomes" id="UP001501196"/>
    </source>
</evidence>
<dbReference type="RefSeq" id="WP_344375573.1">
    <property type="nucleotide sequence ID" value="NZ_BAAAPW010000004.1"/>
</dbReference>
<protein>
    <recommendedName>
        <fullName evidence="4">DUF2304 domain-containing protein</fullName>
    </recommendedName>
</protein>
<feature type="transmembrane region" description="Helical" evidence="1">
    <location>
        <begin position="62"/>
        <end position="82"/>
    </location>
</feature>
<keyword evidence="1" id="KW-0812">Transmembrane</keyword>
<evidence type="ECO:0000313" key="2">
    <source>
        <dbReference type="EMBL" id="GAA2040776.1"/>
    </source>
</evidence>
<name>A0ABP5G950_9MICO</name>
<dbReference type="InterPro" id="IPR019277">
    <property type="entry name" value="DUF2304"/>
</dbReference>
<comment type="caution">
    <text evidence="2">The sequence shown here is derived from an EMBL/GenBank/DDBJ whole genome shotgun (WGS) entry which is preliminary data.</text>
</comment>
<gene>
    <name evidence="2" type="ORF">GCM10009819_27980</name>
</gene>
<evidence type="ECO:0008006" key="4">
    <source>
        <dbReference type="Google" id="ProtNLM"/>
    </source>
</evidence>
<proteinExistence type="predicted"/>
<evidence type="ECO:0000256" key="1">
    <source>
        <dbReference type="SAM" id="Phobius"/>
    </source>
</evidence>